<dbReference type="RefSeq" id="XP_001750134.1">
    <property type="nucleotide sequence ID" value="XM_001750082.1"/>
</dbReference>
<dbReference type="KEGG" id="mbr:MONBRDRAFT_29629"/>
<gene>
    <name evidence="4" type="ORF">MONBRDRAFT_29629</name>
</gene>
<dbReference type="InterPro" id="IPR013087">
    <property type="entry name" value="Znf_C2H2_type"/>
</dbReference>
<feature type="region of interest" description="Disordered" evidence="2">
    <location>
        <begin position="262"/>
        <end position="290"/>
    </location>
</feature>
<keyword evidence="1" id="KW-0862">Zinc</keyword>
<keyword evidence="1" id="KW-0479">Metal-binding</keyword>
<reference evidence="4 5" key="1">
    <citation type="journal article" date="2008" name="Nature">
        <title>The genome of the choanoflagellate Monosiga brevicollis and the origin of metazoans.</title>
        <authorList>
            <consortium name="JGI Sequencing"/>
            <person name="King N."/>
            <person name="Westbrook M.J."/>
            <person name="Young S.L."/>
            <person name="Kuo A."/>
            <person name="Abedin M."/>
            <person name="Chapman J."/>
            <person name="Fairclough S."/>
            <person name="Hellsten U."/>
            <person name="Isogai Y."/>
            <person name="Letunic I."/>
            <person name="Marr M."/>
            <person name="Pincus D."/>
            <person name="Putnam N."/>
            <person name="Rokas A."/>
            <person name="Wright K.J."/>
            <person name="Zuzow R."/>
            <person name="Dirks W."/>
            <person name="Good M."/>
            <person name="Goodstein D."/>
            <person name="Lemons D."/>
            <person name="Li W."/>
            <person name="Lyons J.B."/>
            <person name="Morris A."/>
            <person name="Nichols S."/>
            <person name="Richter D.J."/>
            <person name="Salamov A."/>
            <person name="Bork P."/>
            <person name="Lim W.A."/>
            <person name="Manning G."/>
            <person name="Miller W.T."/>
            <person name="McGinnis W."/>
            <person name="Shapiro H."/>
            <person name="Tjian R."/>
            <person name="Grigoriev I.V."/>
            <person name="Rokhsar D."/>
        </authorList>
    </citation>
    <scope>NUCLEOTIDE SEQUENCE [LARGE SCALE GENOMIC DNA]</scope>
    <source>
        <strain evidence="5">MX1 / ATCC 50154</strain>
    </source>
</reference>
<dbReference type="SMART" id="SM00355">
    <property type="entry name" value="ZnF_C2H2"/>
    <property type="match status" value="3"/>
</dbReference>
<evidence type="ECO:0000313" key="4">
    <source>
        <dbReference type="EMBL" id="EDQ85130.1"/>
    </source>
</evidence>
<dbReference type="AlphaFoldDB" id="A9VBN6"/>
<accession>A9VBN6</accession>
<evidence type="ECO:0000256" key="1">
    <source>
        <dbReference type="PROSITE-ProRule" id="PRU00042"/>
    </source>
</evidence>
<dbReference type="PROSITE" id="PS50157">
    <property type="entry name" value="ZINC_FINGER_C2H2_2"/>
    <property type="match status" value="1"/>
</dbReference>
<proteinExistence type="predicted"/>
<sequence length="290" mass="31887">MVKRKCVVEGCTQTCHSAAALALHLEVAHGLNPKEHLGRTARTLIRHMCPVCSYISYDPALYQRHLEDHTLAQLNTRRDALLPICCRKCRMIIVAQNVRLYHERSCDAVSTGRGLKKRTADLFKCRNCGHSFRAVRQLLTHAKLCGRAEAAAGSHGGHASVFDDLSMEKQLGGLEEYGAHGMDAGYLGVDGQGNKDFELSSNPSLANAVNRIRVKMELCCKATKTADHESILLSRLNQIEQVVTDLTKIFQDDTQAQGLGVNPTARRTQRSAAGATGSNYSNLMMKKAKK</sequence>
<organism evidence="4 5">
    <name type="scientific">Monosiga brevicollis</name>
    <name type="common">Choanoflagellate</name>
    <dbReference type="NCBI Taxonomy" id="81824"/>
    <lineage>
        <taxon>Eukaryota</taxon>
        <taxon>Choanoflagellata</taxon>
        <taxon>Craspedida</taxon>
        <taxon>Salpingoecidae</taxon>
        <taxon>Monosiga</taxon>
    </lineage>
</organism>
<dbReference type="Proteomes" id="UP000001357">
    <property type="component" value="Unassembled WGS sequence"/>
</dbReference>
<dbReference type="GeneID" id="5895329"/>
<protein>
    <recommendedName>
        <fullName evidence="3">C2H2-type domain-containing protein</fullName>
    </recommendedName>
</protein>
<dbReference type="EMBL" id="CH991577">
    <property type="protein sequence ID" value="EDQ85130.1"/>
    <property type="molecule type" value="Genomic_DNA"/>
</dbReference>
<evidence type="ECO:0000259" key="3">
    <source>
        <dbReference type="PROSITE" id="PS50157"/>
    </source>
</evidence>
<keyword evidence="5" id="KW-1185">Reference proteome</keyword>
<feature type="domain" description="C2H2-type" evidence="3">
    <location>
        <begin position="123"/>
        <end position="160"/>
    </location>
</feature>
<dbReference type="GO" id="GO:0008270">
    <property type="term" value="F:zinc ion binding"/>
    <property type="evidence" value="ECO:0007669"/>
    <property type="project" value="UniProtKB-KW"/>
</dbReference>
<dbReference type="InParanoid" id="A9VBN6"/>
<name>A9VBN6_MONBE</name>
<evidence type="ECO:0000313" key="5">
    <source>
        <dbReference type="Proteomes" id="UP000001357"/>
    </source>
</evidence>
<evidence type="ECO:0000256" key="2">
    <source>
        <dbReference type="SAM" id="MobiDB-lite"/>
    </source>
</evidence>
<keyword evidence="1" id="KW-0863">Zinc-finger</keyword>